<dbReference type="PROSITE" id="PS51677">
    <property type="entry name" value="NODB"/>
    <property type="match status" value="1"/>
</dbReference>
<feature type="chain" id="PRO_5021994466" evidence="1">
    <location>
        <begin position="29"/>
        <end position="261"/>
    </location>
</feature>
<organism evidence="3 4">
    <name type="scientific">Yimella lutea</name>
    <dbReference type="NCBI Taxonomy" id="587872"/>
    <lineage>
        <taxon>Bacteria</taxon>
        <taxon>Bacillati</taxon>
        <taxon>Actinomycetota</taxon>
        <taxon>Actinomycetes</taxon>
        <taxon>Micrococcales</taxon>
        <taxon>Dermacoccaceae</taxon>
        <taxon>Yimella</taxon>
    </lineage>
</organism>
<evidence type="ECO:0000259" key="2">
    <source>
        <dbReference type="PROSITE" id="PS51677"/>
    </source>
</evidence>
<dbReference type="InterPro" id="IPR006311">
    <property type="entry name" value="TAT_signal"/>
</dbReference>
<dbReference type="SUPFAM" id="SSF88713">
    <property type="entry name" value="Glycoside hydrolase/deacetylase"/>
    <property type="match status" value="1"/>
</dbReference>
<dbReference type="InterPro" id="IPR050248">
    <property type="entry name" value="Polysacc_deacetylase_ArnD"/>
</dbReference>
<sequence>MITRRRASTAAVAAVALSALACAPVAEANPSRAGTPAHRGTPTSTRPIVALTFDDGPSALTPQVLRVLAKHNVKATFFMQGSHVAANPALARRVAREGHTIGNHSYSHPNFTSLTPEQADTEITSTNAVIQSVTGVKPVLFRYPFGVETDSGNAVIRREQMWGGVMWHWATSDPGDFECPGRRGVVEYVVGNAVDQALILLHDGNDVLDCGARQVRFLDAAVTKLKARGFRFGVVVPADGPSTVNDQSWVQVVEPTRATRR</sequence>
<comment type="caution">
    <text evidence="3">The sequence shown here is derived from an EMBL/GenBank/DDBJ whole genome shotgun (WGS) entry which is preliminary data.</text>
</comment>
<dbReference type="PANTHER" id="PTHR10587">
    <property type="entry name" value="GLYCOSYL TRANSFERASE-RELATED"/>
    <property type="match status" value="1"/>
</dbReference>
<keyword evidence="1" id="KW-0732">Signal</keyword>
<accession>A0A542EE61</accession>
<dbReference type="AlphaFoldDB" id="A0A542EE61"/>
<reference evidence="3 4" key="1">
    <citation type="submission" date="2019-06" db="EMBL/GenBank/DDBJ databases">
        <title>Sequencing the genomes of 1000 actinobacteria strains.</title>
        <authorList>
            <person name="Klenk H.-P."/>
        </authorList>
    </citation>
    <scope>NUCLEOTIDE SEQUENCE [LARGE SCALE GENOMIC DNA]</scope>
    <source>
        <strain evidence="3 4">DSM 19828</strain>
    </source>
</reference>
<evidence type="ECO:0000313" key="4">
    <source>
        <dbReference type="Proteomes" id="UP000320806"/>
    </source>
</evidence>
<gene>
    <name evidence="3" type="ORF">FB459_1031</name>
</gene>
<dbReference type="RefSeq" id="WP_170221723.1">
    <property type="nucleotide sequence ID" value="NZ_BAABCI010000033.1"/>
</dbReference>
<evidence type="ECO:0000313" key="3">
    <source>
        <dbReference type="EMBL" id="TQJ13605.1"/>
    </source>
</evidence>
<protein>
    <submittedName>
        <fullName evidence="3">Peptidoglycan/xylan/chitin deacetylase (PgdA/CDA1 family)</fullName>
    </submittedName>
</protein>
<evidence type="ECO:0000256" key="1">
    <source>
        <dbReference type="SAM" id="SignalP"/>
    </source>
</evidence>
<dbReference type="PROSITE" id="PS51257">
    <property type="entry name" value="PROKAR_LIPOPROTEIN"/>
    <property type="match status" value="1"/>
</dbReference>
<dbReference type="Pfam" id="PF01522">
    <property type="entry name" value="Polysacc_deac_1"/>
    <property type="match status" value="1"/>
</dbReference>
<keyword evidence="4" id="KW-1185">Reference proteome</keyword>
<proteinExistence type="predicted"/>
<dbReference type="InterPro" id="IPR002509">
    <property type="entry name" value="NODB_dom"/>
</dbReference>
<dbReference type="PROSITE" id="PS51318">
    <property type="entry name" value="TAT"/>
    <property type="match status" value="1"/>
</dbReference>
<feature type="signal peptide" evidence="1">
    <location>
        <begin position="1"/>
        <end position="28"/>
    </location>
</feature>
<dbReference type="CDD" id="cd10917">
    <property type="entry name" value="CE4_NodB_like_6s_7s"/>
    <property type="match status" value="1"/>
</dbReference>
<dbReference type="Gene3D" id="3.20.20.370">
    <property type="entry name" value="Glycoside hydrolase/deacetylase"/>
    <property type="match status" value="1"/>
</dbReference>
<dbReference type="GO" id="GO:0016810">
    <property type="term" value="F:hydrolase activity, acting on carbon-nitrogen (but not peptide) bonds"/>
    <property type="evidence" value="ECO:0007669"/>
    <property type="project" value="InterPro"/>
</dbReference>
<feature type="domain" description="NodB homology" evidence="2">
    <location>
        <begin position="47"/>
        <end position="233"/>
    </location>
</feature>
<dbReference type="GO" id="GO:0005975">
    <property type="term" value="P:carbohydrate metabolic process"/>
    <property type="evidence" value="ECO:0007669"/>
    <property type="project" value="InterPro"/>
</dbReference>
<dbReference type="Proteomes" id="UP000320806">
    <property type="component" value="Unassembled WGS sequence"/>
</dbReference>
<dbReference type="InterPro" id="IPR011330">
    <property type="entry name" value="Glyco_hydro/deAcase_b/a-brl"/>
</dbReference>
<dbReference type="EMBL" id="VFMO01000001">
    <property type="protein sequence ID" value="TQJ13605.1"/>
    <property type="molecule type" value="Genomic_DNA"/>
</dbReference>
<name>A0A542EE61_9MICO</name>